<evidence type="ECO:0000313" key="2">
    <source>
        <dbReference type="RefSeq" id="XP_029119742.1"/>
    </source>
</evidence>
<dbReference type="AlphaFoldDB" id="A0A8N4I897"/>
<name>A0A8N4I897_ELAGV</name>
<evidence type="ECO:0000313" key="1">
    <source>
        <dbReference type="Proteomes" id="UP000504607"/>
    </source>
</evidence>
<dbReference type="Proteomes" id="UP000504607">
    <property type="component" value="Chromosome 4"/>
</dbReference>
<proteinExistence type="predicted"/>
<keyword evidence="1" id="KW-1185">Reference proteome</keyword>
<sequence>MRLSTNGATPWLMLMELATLDNPCFFDMDNCWNLLLIHYGYSYEWFLNLFFTASLNYEEGNNMECSRGKRKMYNMPEYKEVLVIEVFSWFNLLQELKIAVCSALHIESHTIHNYHLLLFYGSVTLAPVKELK</sequence>
<gene>
    <name evidence="2" type="primary">LOC105042816</name>
</gene>
<accession>A0A8N4I897</accession>
<reference evidence="2" key="1">
    <citation type="submission" date="2025-08" db="UniProtKB">
        <authorList>
            <consortium name="RefSeq"/>
        </authorList>
    </citation>
    <scope>IDENTIFICATION</scope>
</reference>
<dbReference type="RefSeq" id="XP_029119742.1">
    <property type="nucleotide sequence ID" value="XM_029263909.1"/>
</dbReference>
<protein>
    <submittedName>
        <fullName evidence="2">Uncharacterized protein LOC105042816</fullName>
    </submittedName>
</protein>
<organism evidence="1 2">
    <name type="scientific">Elaeis guineensis var. tenera</name>
    <name type="common">Oil palm</name>
    <dbReference type="NCBI Taxonomy" id="51953"/>
    <lineage>
        <taxon>Eukaryota</taxon>
        <taxon>Viridiplantae</taxon>
        <taxon>Streptophyta</taxon>
        <taxon>Embryophyta</taxon>
        <taxon>Tracheophyta</taxon>
        <taxon>Spermatophyta</taxon>
        <taxon>Magnoliopsida</taxon>
        <taxon>Liliopsida</taxon>
        <taxon>Arecaceae</taxon>
        <taxon>Arecoideae</taxon>
        <taxon>Cocoseae</taxon>
        <taxon>Elaeidinae</taxon>
        <taxon>Elaeis</taxon>
    </lineage>
</organism>